<name>Q5G7A1_CENLI</name>
<protein>
    <submittedName>
        <fullName evidence="2">ATP synthase F0 subunit 8</fullName>
    </submittedName>
</protein>
<keyword evidence="2" id="KW-0496">Mitochondrion</keyword>
<keyword evidence="1" id="KW-1133">Transmembrane helix</keyword>
<proteinExistence type="predicted"/>
<evidence type="ECO:0000313" key="2">
    <source>
        <dbReference type="EMBL" id="AAV53585.1"/>
    </source>
</evidence>
<dbReference type="GeneID" id="3332110"/>
<feature type="transmembrane region" description="Helical" evidence="1">
    <location>
        <begin position="6"/>
        <end position="31"/>
    </location>
</feature>
<dbReference type="CTD" id="4509"/>
<keyword evidence="1" id="KW-0472">Membrane</keyword>
<dbReference type="AlphaFoldDB" id="Q5G7A1"/>
<dbReference type="EMBL" id="AY803353">
    <property type="protein sequence ID" value="AAV53585.1"/>
    <property type="molecule type" value="Genomic_DNA"/>
</dbReference>
<keyword evidence="1" id="KW-0812">Transmembrane</keyword>
<sequence length="51" mass="6058">MPQMSPLGWAWVSLFVVSVYLFYLVVFYFFYFASFKLDKGSVGGGAWFWEW</sequence>
<gene>
    <name evidence="2" type="primary">ATP8</name>
</gene>
<reference evidence="2" key="1">
    <citation type="journal article" date="2005" name="Gene">
        <title>The mitochondrial genome sequence of the scorpion Centruroides limpidus (Karsch 1879) (Chelicerata; Arachnida).</title>
        <authorList>
            <person name="Davila S."/>
            <person name="Pinero D."/>
            <person name="Bustos P."/>
            <person name="Cevallos M.A."/>
            <person name="Davila G."/>
        </authorList>
    </citation>
    <scope>NUCLEOTIDE SEQUENCE</scope>
</reference>
<accession>Q5G7A1</accession>
<organism evidence="2">
    <name type="scientific">Centruroides limpidus</name>
    <name type="common">Mexican scorpion</name>
    <dbReference type="NCBI Taxonomy" id="6876"/>
    <lineage>
        <taxon>Eukaryota</taxon>
        <taxon>Metazoa</taxon>
        <taxon>Ecdysozoa</taxon>
        <taxon>Arthropoda</taxon>
        <taxon>Chelicerata</taxon>
        <taxon>Arachnida</taxon>
        <taxon>Scorpiones</taxon>
        <taxon>Buthida</taxon>
        <taxon>Buthoidea</taxon>
        <taxon>Buthidae</taxon>
        <taxon>Centruroides</taxon>
    </lineage>
</organism>
<geneLocation type="mitochondrion" evidence="2"/>
<dbReference type="RefSeq" id="YP_214891.1">
    <property type="nucleotide sequence ID" value="NC_006896.1"/>
</dbReference>
<evidence type="ECO:0000256" key="1">
    <source>
        <dbReference type="SAM" id="Phobius"/>
    </source>
</evidence>